<evidence type="ECO:0000256" key="6">
    <source>
        <dbReference type="PIRNR" id="PIRNR000535"/>
    </source>
</evidence>
<accession>A0AAW9KBF5</accession>
<dbReference type="EC" id="2.7.1.144" evidence="6"/>
<dbReference type="Proteomes" id="UP001288778">
    <property type="component" value="Unassembled WGS sequence"/>
</dbReference>
<evidence type="ECO:0000256" key="3">
    <source>
        <dbReference type="ARBA" id="ARBA00022741"/>
    </source>
</evidence>
<dbReference type="GO" id="GO:0008662">
    <property type="term" value="F:1-phosphofructokinase activity"/>
    <property type="evidence" value="ECO:0007669"/>
    <property type="project" value="InterPro"/>
</dbReference>
<dbReference type="GO" id="GO:0005524">
    <property type="term" value="F:ATP binding"/>
    <property type="evidence" value="ECO:0007669"/>
    <property type="project" value="UniProtKB-KW"/>
</dbReference>
<keyword evidence="2 6" id="KW-0808">Transferase</keyword>
<feature type="domain" description="Carbohydrate kinase PfkB" evidence="7">
    <location>
        <begin position="11"/>
        <end position="288"/>
    </location>
</feature>
<evidence type="ECO:0000256" key="5">
    <source>
        <dbReference type="ARBA" id="ARBA00022840"/>
    </source>
</evidence>
<keyword evidence="3 6" id="KW-0547">Nucleotide-binding</keyword>
<comment type="pathway">
    <text evidence="6">Carbohydrate metabolism; D-tagatose 6-phosphate degradation; D-glyceraldehyde 3-phosphate and glycerone phosphate from D-tagatose 6-phosphate: step 1/2.</text>
</comment>
<dbReference type="EMBL" id="WNUI01000011">
    <property type="protein sequence ID" value="MDZ4908628.1"/>
    <property type="molecule type" value="Genomic_DNA"/>
</dbReference>
<gene>
    <name evidence="9" type="primary">pfkB</name>
    <name evidence="8" type="ORF">GNF68_06035</name>
    <name evidence="9" type="ORF">GNF83_11095</name>
</gene>
<sequence length="305" mass="34350">MIFTLTANPAIDMNYNTDTINPFLVNRTTDLVYSPNGKGVNVSLTLNHFNIKSTVLGFFGGFTGEYIIDELDKRGVLTNPCFIEENTRINVFFNKGKEEYKFVNKGPYVSREIQVDMLNKLGLLSNEDILIISGSLPVSIDEGYYDEIMEICEENGVKVIFDISSKKLNELLKYKPLLIKPNDEEIKEIFGIEIITENDVIDVLEMLYKKGAENILLTMGEKGLYFFNGKKIYYCEPYKVDLVSSACAGDSSLGSFISQWINGVNLEYALKLASAVGAEVASSHGLGNFEKYECYMKKINIREVK</sequence>
<protein>
    <recommendedName>
        <fullName evidence="6">Tagatose-6-phosphate kinase</fullName>
        <ecNumber evidence="6">2.7.1.144</ecNumber>
    </recommendedName>
</protein>
<reference evidence="9" key="1">
    <citation type="submission" date="2019-11" db="EMBL/GenBank/DDBJ databases">
        <title>Characterization of Clostridium perfringens isolates from swine manure treated agricultural soils.</title>
        <authorList>
            <person name="Wushke S.T."/>
        </authorList>
    </citation>
    <scope>NUCLEOTIDE SEQUENCE</scope>
    <source>
        <strain evidence="9">X62</strain>
        <strain evidence="8">X94</strain>
    </source>
</reference>
<dbReference type="NCBIfam" id="TIGR03168">
    <property type="entry name" value="1-PFK"/>
    <property type="match status" value="1"/>
</dbReference>
<dbReference type="SUPFAM" id="SSF53613">
    <property type="entry name" value="Ribokinase-like"/>
    <property type="match status" value="1"/>
</dbReference>
<dbReference type="Proteomes" id="UP001288944">
    <property type="component" value="Unassembled WGS sequence"/>
</dbReference>
<dbReference type="PANTHER" id="PTHR46566:SF1">
    <property type="entry name" value="1-PHOSPHOFRUCTOKINASE"/>
    <property type="match status" value="1"/>
</dbReference>
<evidence type="ECO:0000313" key="10">
    <source>
        <dbReference type="Proteomes" id="UP001288944"/>
    </source>
</evidence>
<name>A0AAW9KBF5_CLOPF</name>
<dbReference type="CDD" id="cd01164">
    <property type="entry name" value="FruK_PfkB_like"/>
    <property type="match status" value="1"/>
</dbReference>
<dbReference type="Pfam" id="PF00294">
    <property type="entry name" value="PfkB"/>
    <property type="match status" value="1"/>
</dbReference>
<keyword evidence="5 6" id="KW-0067">ATP-binding</keyword>
<dbReference type="InterPro" id="IPR017583">
    <property type="entry name" value="Tagatose/fructose_Pkinase"/>
</dbReference>
<dbReference type="GO" id="GO:0005988">
    <property type="term" value="P:lactose metabolic process"/>
    <property type="evidence" value="ECO:0007669"/>
    <property type="project" value="UniProtKB-KW"/>
</dbReference>
<dbReference type="InterPro" id="IPR011611">
    <property type="entry name" value="PfkB_dom"/>
</dbReference>
<comment type="similarity">
    <text evidence="1">Belongs to the carbohydrate kinase pfkB family.</text>
</comment>
<evidence type="ECO:0000256" key="1">
    <source>
        <dbReference type="ARBA" id="ARBA00005380"/>
    </source>
</evidence>
<evidence type="ECO:0000256" key="4">
    <source>
        <dbReference type="ARBA" id="ARBA00022777"/>
    </source>
</evidence>
<evidence type="ECO:0000313" key="8">
    <source>
        <dbReference type="EMBL" id="MDZ4908628.1"/>
    </source>
</evidence>
<dbReference type="InterPro" id="IPR022463">
    <property type="entry name" value="1-PFruKinase"/>
</dbReference>
<dbReference type="AlphaFoldDB" id="A0AAW9KBF5"/>
<dbReference type="InterPro" id="IPR029056">
    <property type="entry name" value="Ribokinase-like"/>
</dbReference>
<evidence type="ECO:0000313" key="9">
    <source>
        <dbReference type="EMBL" id="MDZ7541788.1"/>
    </source>
</evidence>
<evidence type="ECO:0000256" key="2">
    <source>
        <dbReference type="ARBA" id="ARBA00022679"/>
    </source>
</evidence>
<proteinExistence type="inferred from homology"/>
<dbReference type="GO" id="GO:0005829">
    <property type="term" value="C:cytosol"/>
    <property type="evidence" value="ECO:0007669"/>
    <property type="project" value="TreeGrafter"/>
</dbReference>
<comment type="catalytic activity">
    <reaction evidence="6">
        <text>D-tagatofuranose 6-phosphate + ATP = D-tagatofuranose 1,6-bisphosphate + ADP + H(+)</text>
        <dbReference type="Rhea" id="RHEA:12420"/>
        <dbReference type="ChEBI" id="CHEBI:15378"/>
        <dbReference type="ChEBI" id="CHEBI:30616"/>
        <dbReference type="ChEBI" id="CHEBI:58694"/>
        <dbReference type="ChEBI" id="CHEBI:58695"/>
        <dbReference type="ChEBI" id="CHEBI:456216"/>
        <dbReference type="EC" id="2.7.1.144"/>
    </reaction>
</comment>
<dbReference type="Gene3D" id="3.40.1190.20">
    <property type="match status" value="1"/>
</dbReference>
<dbReference type="PANTHER" id="PTHR46566">
    <property type="entry name" value="1-PHOSPHOFRUCTOKINASE-RELATED"/>
    <property type="match status" value="1"/>
</dbReference>
<comment type="similarity">
    <text evidence="6">Belongs to the carbohydrate kinase PfkB family. LacC subfamily.</text>
</comment>
<dbReference type="RefSeq" id="WP_164813110.1">
    <property type="nucleotide sequence ID" value="NZ_CATNWK010000001.1"/>
</dbReference>
<comment type="caution">
    <text evidence="9">The sequence shown here is derived from an EMBL/GenBank/DDBJ whole genome shotgun (WGS) entry which is preliminary data.</text>
</comment>
<keyword evidence="6" id="KW-0423">Lactose metabolism</keyword>
<dbReference type="GO" id="GO:0009024">
    <property type="term" value="F:tagatose-6-phosphate kinase activity"/>
    <property type="evidence" value="ECO:0007669"/>
    <property type="project" value="UniProtKB-EC"/>
</dbReference>
<dbReference type="PIRSF" id="PIRSF000535">
    <property type="entry name" value="1PFK/6PFK/LacC"/>
    <property type="match status" value="1"/>
</dbReference>
<dbReference type="EMBL" id="WNUR01000028">
    <property type="protein sequence ID" value="MDZ7541788.1"/>
    <property type="molecule type" value="Genomic_DNA"/>
</dbReference>
<evidence type="ECO:0000259" key="7">
    <source>
        <dbReference type="Pfam" id="PF00294"/>
    </source>
</evidence>
<dbReference type="NCBIfam" id="TIGR03828">
    <property type="entry name" value="pfkB"/>
    <property type="match status" value="1"/>
</dbReference>
<organism evidence="9 10">
    <name type="scientific">Clostridium perfringens</name>
    <dbReference type="NCBI Taxonomy" id="1502"/>
    <lineage>
        <taxon>Bacteria</taxon>
        <taxon>Bacillati</taxon>
        <taxon>Bacillota</taxon>
        <taxon>Clostridia</taxon>
        <taxon>Eubacteriales</taxon>
        <taxon>Clostridiaceae</taxon>
        <taxon>Clostridium</taxon>
    </lineage>
</organism>
<keyword evidence="4" id="KW-0418">Kinase</keyword>